<comment type="caution">
    <text evidence="2">The sequence shown here is derived from an EMBL/GenBank/DDBJ whole genome shotgun (WGS) entry which is preliminary data.</text>
</comment>
<dbReference type="PRINTS" id="PR00081">
    <property type="entry name" value="GDHRDH"/>
</dbReference>
<dbReference type="Proteomes" id="UP000070352">
    <property type="component" value="Unassembled WGS sequence"/>
</dbReference>
<dbReference type="AlphaFoldDB" id="A0A135L5G9"/>
<dbReference type="STRING" id="1413211.U473_09335"/>
<dbReference type="SUPFAM" id="SSF51735">
    <property type="entry name" value="NAD(P)-binding Rossmann-fold domains"/>
    <property type="match status" value="1"/>
</dbReference>
<dbReference type="EMBL" id="LSKU01000001">
    <property type="protein sequence ID" value="KXG44179.1"/>
    <property type="molecule type" value="Genomic_DNA"/>
</dbReference>
<keyword evidence="3" id="KW-1185">Reference proteome</keyword>
<protein>
    <submittedName>
        <fullName evidence="2">3-ketoacyl-ACP reductase</fullName>
    </submittedName>
</protein>
<evidence type="ECO:0000313" key="3">
    <source>
        <dbReference type="Proteomes" id="UP000070352"/>
    </source>
</evidence>
<name>A0A135L5G9_9BACI</name>
<dbReference type="PRINTS" id="PR00080">
    <property type="entry name" value="SDRFAMILY"/>
</dbReference>
<dbReference type="GO" id="GO:0016616">
    <property type="term" value="F:oxidoreductase activity, acting on the CH-OH group of donors, NAD or NADP as acceptor"/>
    <property type="evidence" value="ECO:0007669"/>
    <property type="project" value="TreeGrafter"/>
</dbReference>
<dbReference type="OrthoDB" id="9803333at2"/>
<dbReference type="Pfam" id="PF13561">
    <property type="entry name" value="adh_short_C2"/>
    <property type="match status" value="1"/>
</dbReference>
<reference evidence="2 3" key="1">
    <citation type="submission" date="2016-02" db="EMBL/GenBank/DDBJ databases">
        <title>Draft Genome for Tepidibacillus decaturensis nov. sp. Strain Z9, an Anaerobic, Moderately Thermophilic and Heterotrophic Bacterium from Deep Subsurface of the Illinois Basin, USA.</title>
        <authorList>
            <person name="Dong Y."/>
            <person name="Chang J.Y."/>
            <person name="Sanford R."/>
            <person name="Fouke B.W."/>
        </authorList>
    </citation>
    <scope>NUCLEOTIDE SEQUENCE [LARGE SCALE GENOMIC DNA]</scope>
    <source>
        <strain evidence="2 3">Z9</strain>
    </source>
</reference>
<proteinExistence type="inferred from homology"/>
<organism evidence="2 3">
    <name type="scientific">Tepidibacillus decaturensis</name>
    <dbReference type="NCBI Taxonomy" id="1413211"/>
    <lineage>
        <taxon>Bacteria</taxon>
        <taxon>Bacillati</taxon>
        <taxon>Bacillota</taxon>
        <taxon>Bacilli</taxon>
        <taxon>Bacillales</taxon>
        <taxon>Bacillaceae</taxon>
        <taxon>Tepidibacillus</taxon>
    </lineage>
</organism>
<gene>
    <name evidence="2" type="primary">fabG</name>
    <name evidence="2" type="ORF">U473_09335</name>
</gene>
<dbReference type="PANTHER" id="PTHR42760">
    <property type="entry name" value="SHORT-CHAIN DEHYDROGENASES/REDUCTASES FAMILY MEMBER"/>
    <property type="match status" value="1"/>
</dbReference>
<dbReference type="GO" id="GO:0030497">
    <property type="term" value="P:fatty acid elongation"/>
    <property type="evidence" value="ECO:0007669"/>
    <property type="project" value="TreeGrafter"/>
</dbReference>
<dbReference type="RefSeq" id="WP_068725582.1">
    <property type="nucleotide sequence ID" value="NZ_LSKU01000001.1"/>
</dbReference>
<sequence length="263" mass="28952">MAAKGVALIIGGSQGLGKATALALAKSGYDLVINYLTDHKAAEQVVSEVNHLGRKVFAFQGDATNYQKMQELFIEVNSEFGRLDVLVHAAGPFIRERKNFYQMSIDEIQQMVHGNLLSAMYTTSLALPLMRKQKFGRIIFFGFHRANEAPSWPDRSVYAAAKVGLVSFCKTLAVEEAPYGITVNMICPSDIIGENKEKMIRDVALLKDKESLRGRPGSGEDVSRVIEFLCQKDSDFVTGNTISVSGGLDIIYPVSKQNPKKID</sequence>
<dbReference type="InterPro" id="IPR036291">
    <property type="entry name" value="NAD(P)-bd_dom_sf"/>
</dbReference>
<dbReference type="CDD" id="cd05233">
    <property type="entry name" value="SDR_c"/>
    <property type="match status" value="1"/>
</dbReference>
<evidence type="ECO:0000313" key="2">
    <source>
        <dbReference type="EMBL" id="KXG44179.1"/>
    </source>
</evidence>
<dbReference type="Gene3D" id="3.40.50.720">
    <property type="entry name" value="NAD(P)-binding Rossmann-like Domain"/>
    <property type="match status" value="1"/>
</dbReference>
<comment type="similarity">
    <text evidence="1">Belongs to the short-chain dehydrogenases/reductases (SDR) family.</text>
</comment>
<dbReference type="InterPro" id="IPR002347">
    <property type="entry name" value="SDR_fam"/>
</dbReference>
<evidence type="ECO:0000256" key="1">
    <source>
        <dbReference type="ARBA" id="ARBA00006484"/>
    </source>
</evidence>
<dbReference type="PANTHER" id="PTHR42760:SF36">
    <property type="entry name" value="OXIDOREDUCTASE YTKK-RELATED"/>
    <property type="match status" value="1"/>
</dbReference>
<accession>A0A135L5G9</accession>